<evidence type="ECO:0000313" key="2">
    <source>
        <dbReference type="EMBL" id="GFH09332.1"/>
    </source>
</evidence>
<feature type="compositionally biased region" description="Basic and acidic residues" evidence="1">
    <location>
        <begin position="86"/>
        <end position="95"/>
    </location>
</feature>
<accession>A0A699Z1S0</accession>
<comment type="caution">
    <text evidence="2">The sequence shown here is derived from an EMBL/GenBank/DDBJ whole genome shotgun (WGS) entry which is preliminary data.</text>
</comment>
<keyword evidence="3" id="KW-1185">Reference proteome</keyword>
<sequence>MVSEPLNREACVTLLCGQSGVMLSDVAKYHLLQSAMKGKKGKVVERPNSGRPTDRVPGRVVTVDEFRTSRVSSILNSPQPCEEELDSSKPTRPEG</sequence>
<reference evidence="2 3" key="1">
    <citation type="submission" date="2020-02" db="EMBL/GenBank/DDBJ databases">
        <title>Draft genome sequence of Haematococcus lacustris strain NIES-144.</title>
        <authorList>
            <person name="Morimoto D."/>
            <person name="Nakagawa S."/>
            <person name="Yoshida T."/>
            <person name="Sawayama S."/>
        </authorList>
    </citation>
    <scope>NUCLEOTIDE SEQUENCE [LARGE SCALE GENOMIC DNA]</scope>
    <source>
        <strain evidence="2 3">NIES-144</strain>
    </source>
</reference>
<protein>
    <submittedName>
        <fullName evidence="2">Uncharacterized protein</fullName>
    </submittedName>
</protein>
<dbReference type="AlphaFoldDB" id="A0A699Z1S0"/>
<name>A0A699Z1S0_HAELA</name>
<proteinExistence type="predicted"/>
<evidence type="ECO:0000256" key="1">
    <source>
        <dbReference type="SAM" id="MobiDB-lite"/>
    </source>
</evidence>
<feature type="region of interest" description="Disordered" evidence="1">
    <location>
        <begin position="72"/>
        <end position="95"/>
    </location>
</feature>
<dbReference type="EMBL" id="BLLF01000225">
    <property type="protein sequence ID" value="GFH09332.1"/>
    <property type="molecule type" value="Genomic_DNA"/>
</dbReference>
<dbReference type="Proteomes" id="UP000485058">
    <property type="component" value="Unassembled WGS sequence"/>
</dbReference>
<gene>
    <name evidence="2" type="ORF">HaLaN_04445</name>
</gene>
<organism evidence="2 3">
    <name type="scientific">Haematococcus lacustris</name>
    <name type="common">Green alga</name>
    <name type="synonym">Haematococcus pluvialis</name>
    <dbReference type="NCBI Taxonomy" id="44745"/>
    <lineage>
        <taxon>Eukaryota</taxon>
        <taxon>Viridiplantae</taxon>
        <taxon>Chlorophyta</taxon>
        <taxon>core chlorophytes</taxon>
        <taxon>Chlorophyceae</taxon>
        <taxon>CS clade</taxon>
        <taxon>Chlamydomonadales</taxon>
        <taxon>Haematococcaceae</taxon>
        <taxon>Haematococcus</taxon>
    </lineage>
</organism>
<evidence type="ECO:0000313" key="3">
    <source>
        <dbReference type="Proteomes" id="UP000485058"/>
    </source>
</evidence>
<feature type="region of interest" description="Disordered" evidence="1">
    <location>
        <begin position="37"/>
        <end position="57"/>
    </location>
</feature>